<dbReference type="RefSeq" id="WP_122190766.1">
    <property type="nucleotide sequence ID" value="NZ_RFFH01000014.1"/>
</dbReference>
<gene>
    <name evidence="1" type="ORF">EBN03_26035</name>
</gene>
<dbReference type="OrthoDB" id="4544517at2"/>
<reference evidence="1 2" key="1">
    <citation type="submission" date="2018-10" db="EMBL/GenBank/DDBJ databases">
        <title>Isolation from cow dung.</title>
        <authorList>
            <person name="Ling L."/>
        </authorList>
    </citation>
    <scope>NUCLEOTIDE SEQUENCE [LARGE SCALE GENOMIC DNA]</scope>
    <source>
        <strain evidence="1 2">NEAU-LL90</strain>
    </source>
</reference>
<sequence>MTEPGEVTFADTVRWLHDEGLVRLAAVGVGAPSPIAAFTIEIATGTVTAFPAATVGVGSDVLELAADDLPEPSGTAGRLVIVGVTMTDSVLVVNLAACPAMSITADHPERTARAWVLQLLLNSEVSITTNSAALAIEAGDRLRQAFIPGGTKLFSVDDRHPPVATVSMNPAVAGEDRLDVIGDGTADMYLGTRFWQLGHALDVADARWEALTEQLESAVAEDDPYSTPRI</sequence>
<organism evidence="1 2">
    <name type="scientific">Nocardia stercoris</name>
    <dbReference type="NCBI Taxonomy" id="2483361"/>
    <lineage>
        <taxon>Bacteria</taxon>
        <taxon>Bacillati</taxon>
        <taxon>Actinomycetota</taxon>
        <taxon>Actinomycetes</taxon>
        <taxon>Mycobacteriales</taxon>
        <taxon>Nocardiaceae</taxon>
        <taxon>Nocardia</taxon>
    </lineage>
</organism>
<dbReference type="Proteomes" id="UP000279275">
    <property type="component" value="Unassembled WGS sequence"/>
</dbReference>
<accession>A0A3M2KV73</accession>
<evidence type="ECO:0000313" key="2">
    <source>
        <dbReference type="Proteomes" id="UP000279275"/>
    </source>
</evidence>
<protein>
    <submittedName>
        <fullName evidence="1">Uncharacterized protein</fullName>
    </submittedName>
</protein>
<keyword evidence="2" id="KW-1185">Reference proteome</keyword>
<comment type="caution">
    <text evidence="1">The sequence shown here is derived from an EMBL/GenBank/DDBJ whole genome shotgun (WGS) entry which is preliminary data.</text>
</comment>
<dbReference type="AlphaFoldDB" id="A0A3M2KV73"/>
<dbReference type="EMBL" id="RFFH01000014">
    <property type="protein sequence ID" value="RMI29532.1"/>
    <property type="molecule type" value="Genomic_DNA"/>
</dbReference>
<proteinExistence type="predicted"/>
<name>A0A3M2KV73_9NOCA</name>
<evidence type="ECO:0000313" key="1">
    <source>
        <dbReference type="EMBL" id="RMI29532.1"/>
    </source>
</evidence>